<evidence type="ECO:0000313" key="2">
    <source>
        <dbReference type="EMBL" id="CAB4581350.1"/>
    </source>
</evidence>
<dbReference type="Pfam" id="PF10066">
    <property type="entry name" value="DUF2304"/>
    <property type="match status" value="1"/>
</dbReference>
<evidence type="ECO:0000256" key="1">
    <source>
        <dbReference type="SAM" id="Phobius"/>
    </source>
</evidence>
<gene>
    <name evidence="2" type="ORF">UFOPK1684_01438</name>
</gene>
<protein>
    <submittedName>
        <fullName evidence="2">Unannotated protein</fullName>
    </submittedName>
</protein>
<sequence length="122" mass="13658">MDVMLSQWVLMGALVLVGVYLLKAKRSASQQAIRRLAIIAALFLGALAVLFPNYTSVVAGYLGIGRGTDLLLYAFVVFALFYVVHQYRRQLWQEKTITDLARALTLVRAAQEDQARTNKTRP</sequence>
<keyword evidence="1" id="KW-0812">Transmembrane</keyword>
<feature type="transmembrane region" description="Helical" evidence="1">
    <location>
        <begin position="36"/>
        <end position="64"/>
    </location>
</feature>
<feature type="transmembrane region" description="Helical" evidence="1">
    <location>
        <begin position="70"/>
        <end position="87"/>
    </location>
</feature>
<keyword evidence="1" id="KW-0472">Membrane</keyword>
<organism evidence="2">
    <name type="scientific">freshwater metagenome</name>
    <dbReference type="NCBI Taxonomy" id="449393"/>
    <lineage>
        <taxon>unclassified sequences</taxon>
        <taxon>metagenomes</taxon>
        <taxon>ecological metagenomes</taxon>
    </lineage>
</organism>
<keyword evidence="1" id="KW-1133">Transmembrane helix</keyword>
<feature type="transmembrane region" description="Helical" evidence="1">
    <location>
        <begin position="6"/>
        <end position="24"/>
    </location>
</feature>
<dbReference type="AlphaFoldDB" id="A0A6J6EXJ5"/>
<name>A0A6J6EXJ5_9ZZZZ</name>
<dbReference type="EMBL" id="CAEZTM010000101">
    <property type="protein sequence ID" value="CAB4581350.1"/>
    <property type="molecule type" value="Genomic_DNA"/>
</dbReference>
<accession>A0A6J6EXJ5</accession>
<proteinExistence type="predicted"/>
<reference evidence="2" key="1">
    <citation type="submission" date="2020-05" db="EMBL/GenBank/DDBJ databases">
        <authorList>
            <person name="Chiriac C."/>
            <person name="Salcher M."/>
            <person name="Ghai R."/>
            <person name="Kavagutti S V."/>
        </authorList>
    </citation>
    <scope>NUCLEOTIDE SEQUENCE</scope>
</reference>
<dbReference type="InterPro" id="IPR019277">
    <property type="entry name" value="DUF2304"/>
</dbReference>